<dbReference type="EMBL" id="JAEVFJ010000007">
    <property type="protein sequence ID" value="KAH8103590.1"/>
    <property type="molecule type" value="Genomic_DNA"/>
</dbReference>
<dbReference type="PANTHER" id="PTHR35204">
    <property type="entry name" value="YALI0A21131P"/>
    <property type="match status" value="1"/>
</dbReference>
<evidence type="ECO:0000313" key="1">
    <source>
        <dbReference type="EMBL" id="KAH8103590.1"/>
    </source>
</evidence>
<dbReference type="OrthoDB" id="10261782at2759"/>
<reference evidence="1" key="1">
    <citation type="journal article" date="2021" name="New Phytol.">
        <title>Evolutionary innovations through gain and loss of genes in the ectomycorrhizal Boletales.</title>
        <authorList>
            <person name="Wu G."/>
            <person name="Miyauchi S."/>
            <person name="Morin E."/>
            <person name="Kuo A."/>
            <person name="Drula E."/>
            <person name="Varga T."/>
            <person name="Kohler A."/>
            <person name="Feng B."/>
            <person name="Cao Y."/>
            <person name="Lipzen A."/>
            <person name="Daum C."/>
            <person name="Hundley H."/>
            <person name="Pangilinan J."/>
            <person name="Johnson J."/>
            <person name="Barry K."/>
            <person name="LaButti K."/>
            <person name="Ng V."/>
            <person name="Ahrendt S."/>
            <person name="Min B."/>
            <person name="Choi I.G."/>
            <person name="Park H."/>
            <person name="Plett J.M."/>
            <person name="Magnuson J."/>
            <person name="Spatafora J.W."/>
            <person name="Nagy L.G."/>
            <person name="Henrissat B."/>
            <person name="Grigoriev I.V."/>
            <person name="Yang Z.L."/>
            <person name="Xu J."/>
            <person name="Martin F.M."/>
        </authorList>
    </citation>
    <scope>NUCLEOTIDE SEQUENCE</scope>
    <source>
        <strain evidence="1">KKN 215</strain>
    </source>
</reference>
<organism evidence="1 2">
    <name type="scientific">Cristinia sonorae</name>
    <dbReference type="NCBI Taxonomy" id="1940300"/>
    <lineage>
        <taxon>Eukaryota</taxon>
        <taxon>Fungi</taxon>
        <taxon>Dikarya</taxon>
        <taxon>Basidiomycota</taxon>
        <taxon>Agaricomycotina</taxon>
        <taxon>Agaricomycetes</taxon>
        <taxon>Agaricomycetidae</taxon>
        <taxon>Agaricales</taxon>
        <taxon>Pleurotineae</taxon>
        <taxon>Stephanosporaceae</taxon>
        <taxon>Cristinia</taxon>
    </lineage>
</organism>
<gene>
    <name evidence="1" type="ORF">BXZ70DRAFT_889319</name>
</gene>
<comment type="caution">
    <text evidence="1">The sequence shown here is derived from an EMBL/GenBank/DDBJ whole genome shotgun (WGS) entry which is preliminary data.</text>
</comment>
<protein>
    <submittedName>
        <fullName evidence="1">Uncharacterized protein</fullName>
    </submittedName>
</protein>
<dbReference type="AlphaFoldDB" id="A0A8K0UUJ9"/>
<accession>A0A8K0UUJ9</accession>
<name>A0A8K0UUJ9_9AGAR</name>
<keyword evidence="2" id="KW-1185">Reference proteome</keyword>
<dbReference type="PANTHER" id="PTHR35204:SF1">
    <property type="entry name" value="ENTEROTOXIN"/>
    <property type="match status" value="1"/>
</dbReference>
<dbReference type="Proteomes" id="UP000813824">
    <property type="component" value="Unassembled WGS sequence"/>
</dbReference>
<dbReference type="InterPro" id="IPR038921">
    <property type="entry name" value="YOR389W-like"/>
</dbReference>
<sequence>MSYRLQWIRRFYLASLLGYYLTTLPASATPTYVAQVPLGIAPKDHDSWNLDEKPGVNTTGHWIFDTVGSFLQHWPNTRLRNGHNIVAATIPPGTLLYHGRRDDQIPKVPEWLATDPDHSYVFCVNGAGDGKGCWHLTLVTTRPLRLLYFDGSSAAKMFDGAMDSQNVVVWGGAYKNRTWDELGRIRDLCEWGKKYEIDGFVRMEMDFEIMACDFFSPGFEILSFLNLPSRNHNMFPIPTPDTFAFRVLEAGKWHERPPGEMRIQADYTRFISFYDTSLFPHIHSARIGKGRWEHDLEGVTSHEVQTLQDTLAEMLSGEWGRPQSGVDWKALITAVTDRYQERLELLQYILWNLTDTSQSSQELEAGLKQAERQLRGMLLPYITNELYPLNGRHNRSSEEPIGDIQWAAPTFKECATSHTRFLFTPAIFSKLTRSEKLILGAVKDVSKEICRVVVGMWAEGANFGLVDDINQRRPSTPDEKATRSLTKKDYKALVGRWRNKVDELMQWLDWSYWARCKPACGYEEMCYMPTWPFFLSPPPAPPHAPRRNISSDRSRAVEDLRAAFVPLASRVNSEADAADGPIEPGPLDDWYHPSPRCIRRLEPYSVE</sequence>
<proteinExistence type="predicted"/>
<evidence type="ECO:0000313" key="2">
    <source>
        <dbReference type="Proteomes" id="UP000813824"/>
    </source>
</evidence>